<comment type="similarity">
    <text evidence="1">Belongs to the Cu-Zn superoxide dismutase family.</text>
</comment>
<evidence type="ECO:0000313" key="4">
    <source>
        <dbReference type="Proteomes" id="UP000667650"/>
    </source>
</evidence>
<comment type="caution">
    <text evidence="3">The sequence shown here is derived from an EMBL/GenBank/DDBJ whole genome shotgun (WGS) entry which is preliminary data.</text>
</comment>
<dbReference type="GO" id="GO:0006801">
    <property type="term" value="P:superoxide metabolic process"/>
    <property type="evidence" value="ECO:0007669"/>
    <property type="project" value="InterPro"/>
</dbReference>
<proteinExistence type="inferred from homology"/>
<dbReference type="RefSeq" id="WP_166521974.1">
    <property type="nucleotide sequence ID" value="NZ_JAAABI010000001.1"/>
</dbReference>
<dbReference type="PROSITE" id="PS51257">
    <property type="entry name" value="PROKAR_LIPOPROTEIN"/>
    <property type="match status" value="1"/>
</dbReference>
<evidence type="ECO:0000259" key="2">
    <source>
        <dbReference type="Pfam" id="PF00080"/>
    </source>
</evidence>
<dbReference type="SUPFAM" id="SSF49329">
    <property type="entry name" value="Cu,Zn superoxide dismutase-like"/>
    <property type="match status" value="1"/>
</dbReference>
<dbReference type="EMBL" id="JAAABI010000001">
    <property type="protein sequence ID" value="NAY90564.1"/>
    <property type="molecule type" value="Genomic_DNA"/>
</dbReference>
<dbReference type="PANTHER" id="PTHR10003">
    <property type="entry name" value="SUPEROXIDE DISMUTASE CU-ZN -RELATED"/>
    <property type="match status" value="1"/>
</dbReference>
<feature type="domain" description="Superoxide dismutase copper/zinc binding" evidence="2">
    <location>
        <begin position="61"/>
        <end position="192"/>
    </location>
</feature>
<dbReference type="Gene3D" id="2.60.40.200">
    <property type="entry name" value="Superoxide dismutase, copper/zinc binding domain"/>
    <property type="match status" value="1"/>
</dbReference>
<name>A0A964WWG2_9FLAO</name>
<evidence type="ECO:0000313" key="3">
    <source>
        <dbReference type="EMBL" id="NAY90564.1"/>
    </source>
</evidence>
<evidence type="ECO:0000256" key="1">
    <source>
        <dbReference type="ARBA" id="ARBA00010457"/>
    </source>
</evidence>
<accession>A0A964WWG2</accession>
<dbReference type="Proteomes" id="UP000667650">
    <property type="component" value="Unassembled WGS sequence"/>
</dbReference>
<organism evidence="3 4">
    <name type="scientific">Flagellimonas ochracea</name>
    <dbReference type="NCBI Taxonomy" id="2696472"/>
    <lineage>
        <taxon>Bacteria</taxon>
        <taxon>Pseudomonadati</taxon>
        <taxon>Bacteroidota</taxon>
        <taxon>Flavobacteriia</taxon>
        <taxon>Flavobacteriales</taxon>
        <taxon>Flavobacteriaceae</taxon>
        <taxon>Flagellimonas</taxon>
    </lineage>
</organism>
<protein>
    <submittedName>
        <fullName evidence="3">Superoxide dismutase family protein</fullName>
    </submittedName>
</protein>
<dbReference type="Pfam" id="PF00080">
    <property type="entry name" value="Sod_Cu"/>
    <property type="match status" value="1"/>
</dbReference>
<dbReference type="InterPro" id="IPR001424">
    <property type="entry name" value="SOD_Cu_Zn_dom"/>
</dbReference>
<dbReference type="InterPro" id="IPR036423">
    <property type="entry name" value="SOD-like_Cu/Zn_dom_sf"/>
</dbReference>
<keyword evidence="4" id="KW-1185">Reference proteome</keyword>
<dbReference type="GO" id="GO:0005507">
    <property type="term" value="F:copper ion binding"/>
    <property type="evidence" value="ECO:0007669"/>
    <property type="project" value="InterPro"/>
</dbReference>
<dbReference type="CDD" id="cd00305">
    <property type="entry name" value="Cu-Zn_Superoxide_Dismutase"/>
    <property type="match status" value="1"/>
</dbReference>
<gene>
    <name evidence="3" type="ORF">GTQ34_01420</name>
</gene>
<dbReference type="InterPro" id="IPR024134">
    <property type="entry name" value="SOD_Cu/Zn_/chaperone"/>
</dbReference>
<dbReference type="AlphaFoldDB" id="A0A964WWG2"/>
<sequence length="195" mass="20798">MEKIKAVVLGLLLITAFSCKEVKKEAESTADAVEETVEEVVEKVEKKTLTFTMEPKSDSQVKGEVSFTEENGVVVMKASFTGLTPGEHAIHIHEKADCSSDDGKSTGGHWNPTFQPHAKWGAEGGYHKGDIGNFVADADGNATVDFATNEWCIGCDDETKNIVGKAVIVHQGVDDFTSQPSGAAGPRISCTGIIQ</sequence>
<reference evidence="3" key="1">
    <citation type="submission" date="2020-01" db="EMBL/GenBank/DDBJ databases">
        <title>Muricauda ochracea sp. nov., isolated from a tidal flat of Garorim bay in Korea.</title>
        <authorList>
            <person name="Kim D."/>
            <person name="Yoo Y."/>
            <person name="Kim J.-J."/>
        </authorList>
    </citation>
    <scope>NUCLEOTIDE SEQUENCE</scope>
    <source>
        <strain evidence="3">JGD-17</strain>
    </source>
</reference>